<dbReference type="PANTHER" id="PTHR42991">
    <property type="entry name" value="ALDEHYDE DEHYDROGENASE"/>
    <property type="match status" value="1"/>
</dbReference>
<gene>
    <name evidence="4" type="primary">gabD_1</name>
    <name evidence="4" type="ORF">JEODO184_00621</name>
</gene>
<dbReference type="RefSeq" id="WP_185125161.1">
    <property type="nucleotide sequence ID" value="NZ_CAJEWD010000004.1"/>
</dbReference>
<dbReference type="InterPro" id="IPR015590">
    <property type="entry name" value="Aldehyde_DH_dom"/>
</dbReference>
<organism evidence="4 5">
    <name type="scientific">Jeotgalicoccus meleagridis</name>
    <dbReference type="NCBI Taxonomy" id="2759181"/>
    <lineage>
        <taxon>Bacteria</taxon>
        <taxon>Bacillati</taxon>
        <taxon>Bacillota</taxon>
        <taxon>Bacilli</taxon>
        <taxon>Bacillales</taxon>
        <taxon>Staphylococcaceae</taxon>
        <taxon>Jeotgalicoccus</taxon>
    </lineage>
</organism>
<keyword evidence="5" id="KW-1185">Reference proteome</keyword>
<evidence type="ECO:0000313" key="4">
    <source>
        <dbReference type="EMBL" id="CAD2074085.1"/>
    </source>
</evidence>
<reference evidence="4 5" key="1">
    <citation type="submission" date="2020-07" db="EMBL/GenBank/DDBJ databases">
        <authorList>
            <person name="Criscuolo A."/>
        </authorList>
    </citation>
    <scope>NUCLEOTIDE SEQUENCE [LARGE SCALE GENOMIC DNA]</scope>
    <source>
        <strain evidence="4">CIP111649</strain>
    </source>
</reference>
<dbReference type="Gene3D" id="3.40.309.10">
    <property type="entry name" value="Aldehyde Dehydrogenase, Chain A, domain 2"/>
    <property type="match status" value="1"/>
</dbReference>
<keyword evidence="2" id="KW-0560">Oxidoreductase</keyword>
<dbReference type="Pfam" id="PF00171">
    <property type="entry name" value="Aldedh"/>
    <property type="match status" value="1"/>
</dbReference>
<dbReference type="InterPro" id="IPR016161">
    <property type="entry name" value="Ald_DH/histidinol_DH"/>
</dbReference>
<feature type="domain" description="Aldehyde dehydrogenase" evidence="3">
    <location>
        <begin position="41"/>
        <end position="473"/>
    </location>
</feature>
<evidence type="ECO:0000256" key="1">
    <source>
        <dbReference type="ARBA" id="ARBA00009986"/>
    </source>
</evidence>
<evidence type="ECO:0000259" key="3">
    <source>
        <dbReference type="Pfam" id="PF00171"/>
    </source>
</evidence>
<accession>A0A6V7RB36</accession>
<dbReference type="InterPro" id="IPR051020">
    <property type="entry name" value="ALDH-related_metabolic_enz"/>
</dbReference>
<protein>
    <submittedName>
        <fullName evidence="4">Succinate-semialdehyde dehydrogenase [NADP(+)]</fullName>
    </submittedName>
</protein>
<dbReference type="AlphaFoldDB" id="A0A6V7RB36"/>
<proteinExistence type="inferred from homology"/>
<dbReference type="Proteomes" id="UP000589351">
    <property type="component" value="Unassembled WGS sequence"/>
</dbReference>
<dbReference type="SUPFAM" id="SSF53720">
    <property type="entry name" value="ALDH-like"/>
    <property type="match status" value="1"/>
</dbReference>
<dbReference type="InterPro" id="IPR016162">
    <property type="entry name" value="Ald_DH_N"/>
</dbReference>
<comment type="caution">
    <text evidence="4">The sequence shown here is derived from an EMBL/GenBank/DDBJ whole genome shotgun (WGS) entry which is preliminary data.</text>
</comment>
<dbReference type="EMBL" id="CAJEWD010000004">
    <property type="protein sequence ID" value="CAD2074085.1"/>
    <property type="molecule type" value="Genomic_DNA"/>
</dbReference>
<evidence type="ECO:0000256" key="2">
    <source>
        <dbReference type="ARBA" id="ARBA00023002"/>
    </source>
</evidence>
<dbReference type="PANTHER" id="PTHR42991:SF1">
    <property type="entry name" value="ALDEHYDE DEHYDROGENASE"/>
    <property type="match status" value="1"/>
</dbReference>
<dbReference type="InterPro" id="IPR016163">
    <property type="entry name" value="Ald_DH_C"/>
</dbReference>
<evidence type="ECO:0000313" key="5">
    <source>
        <dbReference type="Proteomes" id="UP000589351"/>
    </source>
</evidence>
<dbReference type="GO" id="GO:0008911">
    <property type="term" value="F:lactaldehyde dehydrogenase (NAD+) activity"/>
    <property type="evidence" value="ECO:0007669"/>
    <property type="project" value="TreeGrafter"/>
</dbReference>
<dbReference type="Gene3D" id="3.40.605.10">
    <property type="entry name" value="Aldehyde Dehydrogenase, Chain A, domain 1"/>
    <property type="match status" value="1"/>
</dbReference>
<name>A0A6V7RB36_9STAP</name>
<sequence>MDYKSVLISEIEKSAKYNLNTYPFNYLGSLNDLYIYNFNEPALDDVLIRSQKAYESNRQLSSFERSEILLEAARLLRIHKKEMSTIISYEAKKPIKFAEQEVERSIQTLKLSGIESSKLEGEYLNLDVAPNGAGREAFTKIESLGVVYAMTPFNFPLNLAIHKIGPAIAVGNSVIVKPSEKTPFSTYFLKYLLEESGLPKDLVQVVTGDGENITDTLLRYNEVKKVSFTGSVRVGKLIKNKVGLRKLTLELGSTSPVFVSKNNTIKDLDDIAEQIVIGAFSYNGQVCISTQKVYIDDEIYETLLEKIVTKTKSLKYGDLFNHETDYSDLIDQQAKNRILQWITETKNDGAVVITGGNSFNGAIEPTVITNTNDNMKICSEEIFGPLVVVENIKSKSIIELLNNSQYGLNVGVFTSDLTEALKLSNELDYGQVLINDVPTLRFDHMPYNGRRNSGYGTEGIKYAIKEMSQMKMVSLKYE</sequence>
<comment type="similarity">
    <text evidence="1">Belongs to the aldehyde dehydrogenase family.</text>
</comment>